<feature type="domain" description="Antitoxin Xre/MbcA/ParS-like toxin-binding" evidence="1">
    <location>
        <begin position="10"/>
        <end position="60"/>
    </location>
</feature>
<organism evidence="2 3">
    <name type="scientific">Pseudomonas mandelii JR-1</name>
    <dbReference type="NCBI Taxonomy" id="1147786"/>
    <lineage>
        <taxon>Bacteria</taxon>
        <taxon>Pseudomonadati</taxon>
        <taxon>Pseudomonadota</taxon>
        <taxon>Gammaproteobacteria</taxon>
        <taxon>Pseudomonadales</taxon>
        <taxon>Pseudomonadaceae</taxon>
        <taxon>Pseudomonas</taxon>
    </lineage>
</organism>
<dbReference type="InterPro" id="IPR024467">
    <property type="entry name" value="Xre/MbcA/ParS-like_toxin-bd"/>
</dbReference>
<dbReference type="AlphaFoldDB" id="A0A024E738"/>
<name>A0A024E738_9PSED</name>
<proteinExistence type="predicted"/>
<gene>
    <name evidence="2" type="ORF">OU5_1645</name>
</gene>
<evidence type="ECO:0000313" key="2">
    <source>
        <dbReference type="EMBL" id="AHZ68724.1"/>
    </source>
</evidence>
<reference evidence="2 3" key="1">
    <citation type="journal article" date="2012" name="J. Bacteriol.">
        <title>Genome sequence of cold-adapted Pseudomonas mandelii strain JR-1.</title>
        <authorList>
            <person name="Jang S.H."/>
            <person name="Kim J."/>
            <person name="Kim J."/>
            <person name="Hong S."/>
            <person name="Lee C."/>
        </authorList>
    </citation>
    <scope>NUCLEOTIDE SEQUENCE [LARGE SCALE GENOMIC DNA]</scope>
    <source>
        <strain evidence="2 3">JR-1</strain>
    </source>
</reference>
<dbReference type="EMBL" id="CP005960">
    <property type="protein sequence ID" value="AHZ68724.1"/>
    <property type="molecule type" value="Genomic_DNA"/>
</dbReference>
<dbReference type="Pfam" id="PF09722">
    <property type="entry name" value="Xre_MbcA_ParS_C"/>
    <property type="match status" value="1"/>
</dbReference>
<dbReference type="HOGENOM" id="CLU_2882473_0_0_6"/>
<accession>A0A024E738</accession>
<dbReference type="RefSeq" id="WP_010461555.1">
    <property type="nucleotide sequence ID" value="NZ_CP005960.1"/>
</dbReference>
<dbReference type="Proteomes" id="UP000026913">
    <property type="component" value="Chromosome"/>
</dbReference>
<sequence length="63" mass="6841">MNYVELIQHQAERVFGNKAKAQAWLNEPKTAFGGSSAVELARSEAGYAQVKDALERIAQGYAG</sequence>
<evidence type="ECO:0000259" key="1">
    <source>
        <dbReference type="Pfam" id="PF09722"/>
    </source>
</evidence>
<evidence type="ECO:0000313" key="3">
    <source>
        <dbReference type="Proteomes" id="UP000026913"/>
    </source>
</evidence>
<protein>
    <recommendedName>
        <fullName evidence="1">Antitoxin Xre/MbcA/ParS-like toxin-binding domain-containing protein</fullName>
    </recommendedName>
</protein>
<dbReference type="OrthoDB" id="6166782at2"/>
<dbReference type="KEGG" id="pman:OU5_1645"/>